<name>A0A3E0UHN7_9GAMM</name>
<dbReference type="EMBL" id="QUOV01000001">
    <property type="protein sequence ID" value="REL36376.1"/>
    <property type="molecule type" value="Genomic_DNA"/>
</dbReference>
<organism evidence="1 2">
    <name type="scientific">Thalassotalea euphylliae</name>
    <dbReference type="NCBI Taxonomy" id="1655234"/>
    <lineage>
        <taxon>Bacteria</taxon>
        <taxon>Pseudomonadati</taxon>
        <taxon>Pseudomonadota</taxon>
        <taxon>Gammaproteobacteria</taxon>
        <taxon>Alteromonadales</taxon>
        <taxon>Colwelliaceae</taxon>
        <taxon>Thalassotalea</taxon>
    </lineage>
</organism>
<dbReference type="AlphaFoldDB" id="A0A3E0UHN7"/>
<protein>
    <recommendedName>
        <fullName evidence="3">STAS domain-containing protein</fullName>
    </recommendedName>
</protein>
<evidence type="ECO:0000313" key="1">
    <source>
        <dbReference type="EMBL" id="REL36376.1"/>
    </source>
</evidence>
<accession>A0A3E0UHN7</accession>
<proteinExistence type="predicted"/>
<dbReference type="RefSeq" id="WP_116001044.1">
    <property type="nucleotide sequence ID" value="NZ_QUOV01000001.1"/>
</dbReference>
<sequence>MPLFSAHGKFEVRVKGNCLYTLLQGTWNKEATDNYTDEVKRLAKAVTDSAWVRVVDLEKFEGGSAEVTEGLTNLQRWAKKNGCIYVVFILPKSLVQYMLQSAHEAYLPFDIVQSQQEAELLAQRKLEEYKFN</sequence>
<comment type="caution">
    <text evidence="1">The sequence shown here is derived from an EMBL/GenBank/DDBJ whole genome shotgun (WGS) entry which is preliminary data.</text>
</comment>
<dbReference type="OrthoDB" id="5768127at2"/>
<reference evidence="1 2" key="1">
    <citation type="submission" date="2018-08" db="EMBL/GenBank/DDBJ databases">
        <title>Thalassotalea euphylliae genome.</title>
        <authorList>
            <person name="Summers S."/>
            <person name="Rice S.A."/>
            <person name="Freckelton M.L."/>
            <person name="Nedved B.T."/>
            <person name="Hadfield M.G."/>
        </authorList>
    </citation>
    <scope>NUCLEOTIDE SEQUENCE [LARGE SCALE GENOMIC DNA]</scope>
    <source>
        <strain evidence="1 2">H2</strain>
    </source>
</reference>
<evidence type="ECO:0000313" key="2">
    <source>
        <dbReference type="Proteomes" id="UP000256999"/>
    </source>
</evidence>
<evidence type="ECO:0008006" key="3">
    <source>
        <dbReference type="Google" id="ProtNLM"/>
    </source>
</evidence>
<dbReference type="Proteomes" id="UP000256999">
    <property type="component" value="Unassembled WGS sequence"/>
</dbReference>
<gene>
    <name evidence="1" type="ORF">DXX92_14225</name>
</gene>